<feature type="transmembrane region" description="Helical" evidence="1">
    <location>
        <begin position="32"/>
        <end position="50"/>
    </location>
</feature>
<name>A0AA96VIM6_9STRE</name>
<accession>A0AA96VIM6</accession>
<keyword evidence="1" id="KW-1133">Transmembrane helix</keyword>
<gene>
    <name evidence="2" type="ORF">PW220_09075</name>
</gene>
<feature type="transmembrane region" description="Helical" evidence="1">
    <location>
        <begin position="227"/>
        <end position="244"/>
    </location>
</feature>
<keyword evidence="1" id="KW-0812">Transmembrane</keyword>
<feature type="transmembrane region" description="Helical" evidence="1">
    <location>
        <begin position="464"/>
        <end position="482"/>
    </location>
</feature>
<dbReference type="Proteomes" id="UP001301526">
    <property type="component" value="Chromosome"/>
</dbReference>
<feature type="transmembrane region" description="Helical" evidence="1">
    <location>
        <begin position="372"/>
        <end position="389"/>
    </location>
</feature>
<proteinExistence type="predicted"/>
<protein>
    <submittedName>
        <fullName evidence="2">DUF2142 domain-containing protein</fullName>
    </submittedName>
</protein>
<feature type="transmembrane region" description="Helical" evidence="1">
    <location>
        <begin position="256"/>
        <end position="281"/>
    </location>
</feature>
<dbReference type="InterPro" id="IPR018674">
    <property type="entry name" value="DUF2142_membrane"/>
</dbReference>
<evidence type="ECO:0000313" key="3">
    <source>
        <dbReference type="Proteomes" id="UP001301526"/>
    </source>
</evidence>
<dbReference type="EMBL" id="CP118734">
    <property type="protein sequence ID" value="WNY48863.1"/>
    <property type="molecule type" value="Genomic_DNA"/>
</dbReference>
<feature type="transmembrane region" description="Helical" evidence="1">
    <location>
        <begin position="401"/>
        <end position="420"/>
    </location>
</feature>
<feature type="transmembrane region" description="Helical" evidence="1">
    <location>
        <begin position="202"/>
        <end position="220"/>
    </location>
</feature>
<sequence length="485" mass="54789">MLHKLNQNKWYLFASFIACCTVYTIYIRDYHASAAVYPLALFMIGFILLLPKRQDFACLLVLLVSGLAFSIVTPVLNTPDEYVHLSRAMHIAQGDINLDNNPANLQISEDYFVIVDDYTMPPLAVDAFEYQHSSTEVPFKGLADFRTTNAYWFIGYIPQVIGITLGRALNLNVGLIYYLGRIFNAICYALLAYIAVKLSGNFRQIMMLIVLMPMNIFLAASYNQDGVALGFIYVIIGLFIHYLTRQKMLGYKELVMFTALSCLIITLKLPYILLMGLLFFIPKERFSIKFPTISILLVSCLVLALTAIWFIGYQQIKSTTTLQGVGLVGQIQYFLSNPSHGLLALSKEFFLTPHRLVMLFYFGILNLPMRETLIPIFTFYLFVIASNLGQKQVTLRSRTGSILIGLGIICGIILVMYLTWTKIGYGHVDGIQGRYYLGVLPLFALSITALPIKSFTPFRISDAFVIKVSWIILTMVLVFIVLSTY</sequence>
<feature type="transmembrane region" description="Helical" evidence="1">
    <location>
        <begin position="435"/>
        <end position="452"/>
    </location>
</feature>
<dbReference type="Pfam" id="PF09913">
    <property type="entry name" value="DUF2142"/>
    <property type="match status" value="1"/>
</dbReference>
<dbReference type="AlphaFoldDB" id="A0AA96VIM6"/>
<reference evidence="2 3" key="1">
    <citation type="submission" date="2023-02" db="EMBL/GenBank/DDBJ databases">
        <title>Streptococcus sp. Genome Sequencing and Assembly.</title>
        <authorList>
            <person name="Shore S.M."/>
            <person name="Nicholson T.L."/>
        </authorList>
    </citation>
    <scope>NUCLEOTIDE SEQUENCE [LARGE SCALE GENOMIC DNA]</scope>
    <source>
        <strain evidence="2 3">29892</strain>
    </source>
</reference>
<feature type="transmembrane region" description="Helical" evidence="1">
    <location>
        <begin position="57"/>
        <end position="76"/>
    </location>
</feature>
<feature type="transmembrane region" description="Helical" evidence="1">
    <location>
        <begin position="9"/>
        <end position="26"/>
    </location>
</feature>
<keyword evidence="1" id="KW-0472">Membrane</keyword>
<keyword evidence="3" id="KW-1185">Reference proteome</keyword>
<feature type="transmembrane region" description="Helical" evidence="1">
    <location>
        <begin position="176"/>
        <end position="196"/>
    </location>
</feature>
<evidence type="ECO:0000256" key="1">
    <source>
        <dbReference type="SAM" id="Phobius"/>
    </source>
</evidence>
<feature type="transmembrane region" description="Helical" evidence="1">
    <location>
        <begin position="293"/>
        <end position="312"/>
    </location>
</feature>
<organism evidence="2 3">
    <name type="scientific">Streptococcus iners subsp. hyiners</name>
    <dbReference type="NCBI Taxonomy" id="3028083"/>
    <lineage>
        <taxon>Bacteria</taxon>
        <taxon>Bacillati</taxon>
        <taxon>Bacillota</taxon>
        <taxon>Bacilli</taxon>
        <taxon>Lactobacillales</taxon>
        <taxon>Streptococcaceae</taxon>
        <taxon>Streptococcus</taxon>
        <taxon>Streptococcus iners</taxon>
    </lineage>
</organism>
<dbReference type="RefSeq" id="WP_248055527.1">
    <property type="nucleotide sequence ID" value="NZ_CP118734.1"/>
</dbReference>
<evidence type="ECO:0000313" key="2">
    <source>
        <dbReference type="EMBL" id="WNY48863.1"/>
    </source>
</evidence>